<dbReference type="CDD" id="cd02440">
    <property type="entry name" value="AdoMet_MTases"/>
    <property type="match status" value="1"/>
</dbReference>
<feature type="domain" description="Methyltransferase" evidence="5">
    <location>
        <begin position="102"/>
        <end position="194"/>
    </location>
</feature>
<feature type="region of interest" description="Disordered" evidence="4">
    <location>
        <begin position="63"/>
        <end position="91"/>
    </location>
</feature>
<reference evidence="6 7" key="1">
    <citation type="submission" date="2018-08" db="EMBL/GenBank/DDBJ databases">
        <title>Sequencing the genomes of 1000 actinobacteria strains.</title>
        <authorList>
            <person name="Klenk H.-P."/>
        </authorList>
    </citation>
    <scope>NUCLEOTIDE SEQUENCE [LARGE SCALE GENOMIC DNA]</scope>
    <source>
        <strain evidence="6 7">DSM 44099</strain>
    </source>
</reference>
<dbReference type="PANTHER" id="PTHR43464:SF19">
    <property type="entry name" value="UBIQUINONE BIOSYNTHESIS O-METHYLTRANSFERASE, MITOCHONDRIAL"/>
    <property type="match status" value="1"/>
</dbReference>
<accession>A0A3E0A4S4</accession>
<dbReference type="PANTHER" id="PTHR43464">
    <property type="entry name" value="METHYLTRANSFERASE"/>
    <property type="match status" value="1"/>
</dbReference>
<organism evidence="6 7">
    <name type="scientific">Asanoa ferruginea</name>
    <dbReference type="NCBI Taxonomy" id="53367"/>
    <lineage>
        <taxon>Bacteria</taxon>
        <taxon>Bacillati</taxon>
        <taxon>Actinomycetota</taxon>
        <taxon>Actinomycetes</taxon>
        <taxon>Micromonosporales</taxon>
        <taxon>Micromonosporaceae</taxon>
        <taxon>Asanoa</taxon>
    </lineage>
</organism>
<gene>
    <name evidence="6" type="ORF">DFJ67_7454</name>
</gene>
<dbReference type="InterPro" id="IPR041698">
    <property type="entry name" value="Methyltransf_25"/>
</dbReference>
<dbReference type="AlphaFoldDB" id="A0A3E0A4S4"/>
<keyword evidence="7" id="KW-1185">Reference proteome</keyword>
<evidence type="ECO:0000256" key="1">
    <source>
        <dbReference type="ARBA" id="ARBA00022603"/>
    </source>
</evidence>
<dbReference type="GO" id="GO:0032259">
    <property type="term" value="P:methylation"/>
    <property type="evidence" value="ECO:0007669"/>
    <property type="project" value="UniProtKB-KW"/>
</dbReference>
<keyword evidence="6" id="KW-0830">Ubiquinone</keyword>
<proteinExistence type="predicted"/>
<dbReference type="Pfam" id="PF13649">
    <property type="entry name" value="Methyltransf_25"/>
    <property type="match status" value="1"/>
</dbReference>
<evidence type="ECO:0000313" key="6">
    <source>
        <dbReference type="EMBL" id="REG01371.1"/>
    </source>
</evidence>
<keyword evidence="2" id="KW-0808">Transferase</keyword>
<dbReference type="EMBL" id="QUMQ01000001">
    <property type="protein sequence ID" value="REG01371.1"/>
    <property type="molecule type" value="Genomic_DNA"/>
</dbReference>
<sequence>MIRMDAEAYTRELAHRAIAEGDATAWFERLYAAAANGEAVVPWDREAPHSLLAEWAARSLTAGDERPAGSAVPGGDRSAGSAVRGGDRPAASAVAGDGRRALVVGAGLGRDAEFVAGLGFDVVAFDISETAIESARRRHPGSPVRYVAADLFDPPGEWIGAFDLVVESMTVQALPDPPRRSAIVQIGRFVARGGTLLVIAAGRDPSTVYEGPPWPLTRPEIDAFAVGDLAPTSIEELRDGDAPIFRWRAQFLRPTAVSS</sequence>
<dbReference type="SUPFAM" id="SSF53335">
    <property type="entry name" value="S-adenosyl-L-methionine-dependent methyltransferases"/>
    <property type="match status" value="1"/>
</dbReference>
<protein>
    <submittedName>
        <fullName evidence="6">Ubiquinone/menaquinone biosynthesis C-methylase UbiE</fullName>
    </submittedName>
</protein>
<keyword evidence="3" id="KW-0949">S-adenosyl-L-methionine</keyword>
<evidence type="ECO:0000259" key="5">
    <source>
        <dbReference type="Pfam" id="PF13649"/>
    </source>
</evidence>
<evidence type="ECO:0000313" key="7">
    <source>
        <dbReference type="Proteomes" id="UP000256913"/>
    </source>
</evidence>
<name>A0A3E0A4S4_9ACTN</name>
<comment type="caution">
    <text evidence="6">The sequence shown here is derived from an EMBL/GenBank/DDBJ whole genome shotgun (WGS) entry which is preliminary data.</text>
</comment>
<dbReference type="GO" id="GO:0008168">
    <property type="term" value="F:methyltransferase activity"/>
    <property type="evidence" value="ECO:0007669"/>
    <property type="project" value="UniProtKB-KW"/>
</dbReference>
<dbReference type="Gene3D" id="3.40.50.150">
    <property type="entry name" value="Vaccinia Virus protein VP39"/>
    <property type="match status" value="1"/>
</dbReference>
<evidence type="ECO:0000256" key="2">
    <source>
        <dbReference type="ARBA" id="ARBA00022679"/>
    </source>
</evidence>
<evidence type="ECO:0000256" key="4">
    <source>
        <dbReference type="SAM" id="MobiDB-lite"/>
    </source>
</evidence>
<dbReference type="Proteomes" id="UP000256913">
    <property type="component" value="Unassembled WGS sequence"/>
</dbReference>
<keyword evidence="1 6" id="KW-0489">Methyltransferase</keyword>
<evidence type="ECO:0000256" key="3">
    <source>
        <dbReference type="ARBA" id="ARBA00022691"/>
    </source>
</evidence>
<dbReference type="InterPro" id="IPR029063">
    <property type="entry name" value="SAM-dependent_MTases_sf"/>
</dbReference>